<evidence type="ECO:0000313" key="1">
    <source>
        <dbReference type="EMBL" id="SDQ09639.1"/>
    </source>
</evidence>
<keyword evidence="2" id="KW-1185">Reference proteome</keyword>
<organism evidence="1 2">
    <name type="scientific">Chryseobacterium soldanellicola</name>
    <dbReference type="NCBI Taxonomy" id="311333"/>
    <lineage>
        <taxon>Bacteria</taxon>
        <taxon>Pseudomonadati</taxon>
        <taxon>Bacteroidota</taxon>
        <taxon>Flavobacteriia</taxon>
        <taxon>Flavobacteriales</taxon>
        <taxon>Weeksellaceae</taxon>
        <taxon>Chryseobacterium group</taxon>
        <taxon>Chryseobacterium</taxon>
    </lineage>
</organism>
<dbReference type="Proteomes" id="UP000199627">
    <property type="component" value="Unassembled WGS sequence"/>
</dbReference>
<dbReference type="EMBL" id="FNKL01000001">
    <property type="protein sequence ID" value="SDQ09639.1"/>
    <property type="molecule type" value="Genomic_DNA"/>
</dbReference>
<evidence type="ECO:0000313" key="2">
    <source>
        <dbReference type="Proteomes" id="UP000199627"/>
    </source>
</evidence>
<sequence>MEFLNLRLKYQKMSNKKAVILNINNKYLQKNRYDRIL</sequence>
<protein>
    <submittedName>
        <fullName evidence="1">Uncharacterized protein</fullName>
    </submittedName>
</protein>
<dbReference type="AlphaFoldDB" id="A0A1H0Y392"/>
<gene>
    <name evidence="1" type="ORF">SAMN05421664_0458</name>
</gene>
<accession>A0A1H0Y392</accession>
<reference evidence="2" key="1">
    <citation type="submission" date="2016-10" db="EMBL/GenBank/DDBJ databases">
        <authorList>
            <person name="Varghese N."/>
            <person name="Submissions S."/>
        </authorList>
    </citation>
    <scope>NUCLEOTIDE SEQUENCE [LARGE SCALE GENOMIC DNA]</scope>
    <source>
        <strain evidence="2">DSM 17072</strain>
    </source>
</reference>
<name>A0A1H0Y392_9FLAO</name>
<proteinExistence type="predicted"/>